<dbReference type="Gramene" id="PGSC0003DMT400034043">
    <property type="protein sequence ID" value="PGSC0003DMT400034043"/>
    <property type="gene ID" value="PGSC0003DMG400013084"/>
</dbReference>
<evidence type="ECO:0000313" key="2">
    <source>
        <dbReference type="Proteomes" id="UP000011115"/>
    </source>
</evidence>
<dbReference type="GO" id="GO:0005524">
    <property type="term" value="F:ATP binding"/>
    <property type="evidence" value="ECO:0007669"/>
    <property type="project" value="UniProtKB-KW"/>
</dbReference>
<organism evidence="1 2">
    <name type="scientific">Solanum tuberosum</name>
    <name type="common">Potato</name>
    <dbReference type="NCBI Taxonomy" id="4113"/>
    <lineage>
        <taxon>Eukaryota</taxon>
        <taxon>Viridiplantae</taxon>
        <taxon>Streptophyta</taxon>
        <taxon>Embryophyta</taxon>
        <taxon>Tracheophyta</taxon>
        <taxon>Spermatophyta</taxon>
        <taxon>Magnoliopsida</taxon>
        <taxon>eudicotyledons</taxon>
        <taxon>Gunneridae</taxon>
        <taxon>Pentapetalae</taxon>
        <taxon>asterids</taxon>
        <taxon>lamiids</taxon>
        <taxon>Solanales</taxon>
        <taxon>Solanaceae</taxon>
        <taxon>Solanoideae</taxon>
        <taxon>Solaneae</taxon>
        <taxon>Solanum</taxon>
    </lineage>
</organism>
<dbReference type="InParanoid" id="M1B026"/>
<dbReference type="HOGENOM" id="CLU_1762016_0_0_1"/>
<reference evidence="2" key="1">
    <citation type="journal article" date="2011" name="Nature">
        <title>Genome sequence and analysis of the tuber crop potato.</title>
        <authorList>
            <consortium name="The Potato Genome Sequencing Consortium"/>
        </authorList>
    </citation>
    <scope>NUCLEOTIDE SEQUENCE [LARGE SCALE GENOMIC DNA]</scope>
    <source>
        <strain evidence="2">cv. DM1-3 516 R44</strain>
    </source>
</reference>
<name>M1B026_SOLTU</name>
<dbReference type="PANTHER" id="PTHR23155">
    <property type="entry name" value="DISEASE RESISTANCE PROTEIN RP"/>
    <property type="match status" value="1"/>
</dbReference>
<dbReference type="AlphaFoldDB" id="M1B026"/>
<dbReference type="Gene3D" id="1.10.10.10">
    <property type="entry name" value="Winged helix-like DNA-binding domain superfamily/Winged helix DNA-binding domain"/>
    <property type="match status" value="1"/>
</dbReference>
<reference evidence="1" key="2">
    <citation type="submission" date="2015-06" db="UniProtKB">
        <authorList>
            <consortium name="EnsemblPlants"/>
        </authorList>
    </citation>
    <scope>IDENTIFICATION</scope>
    <source>
        <strain evidence="1">DM1-3 516 R44</strain>
    </source>
</reference>
<proteinExistence type="predicted"/>
<evidence type="ECO:0000313" key="1">
    <source>
        <dbReference type="EnsemblPlants" id="PGSC0003DMT400034043"/>
    </source>
</evidence>
<accession>M1B026</accession>
<keyword evidence="2" id="KW-1185">Reference proteome</keyword>
<dbReference type="InterPro" id="IPR044974">
    <property type="entry name" value="Disease_R_plants"/>
</dbReference>
<dbReference type="EnsemblPlants" id="PGSC0003DMT400034043">
    <property type="protein sequence ID" value="PGSC0003DMT400034043"/>
    <property type="gene ID" value="PGSC0003DMG400013084"/>
</dbReference>
<dbReference type="InterPro" id="IPR036388">
    <property type="entry name" value="WH-like_DNA-bd_sf"/>
</dbReference>
<dbReference type="GO" id="GO:0006952">
    <property type="term" value="P:defense response"/>
    <property type="evidence" value="ECO:0007669"/>
    <property type="project" value="InterPro"/>
</dbReference>
<dbReference type="PANTHER" id="PTHR23155:SF1228">
    <property type="entry name" value="NB-ARC DOMAIN CONTAINING PROTEIN, EXPRESSED"/>
    <property type="match status" value="1"/>
</dbReference>
<dbReference type="Proteomes" id="UP000011115">
    <property type="component" value="Unassembled WGS sequence"/>
</dbReference>
<protein>
    <submittedName>
        <fullName evidence="1">Late blight resistance protein Rpi-blb2</fullName>
    </submittedName>
</protein>
<dbReference type="PaxDb" id="4113-PGSC0003DMT400034043"/>
<sequence>MKSPLVGNALPSKSGICYDHLSDHVKPCLVCLASYPKDEDIWMSELKDLLIVQGLVEQIEMKSAEEVVDELILIPFDNSICKIHDLVHDFCYIKSRKEIGITLTDSLLNEIGMLVHLKYLIIQTKAKALPPSFSNLWWRDHAWYYRLV</sequence>